<keyword evidence="5" id="KW-0547">Nucleotide-binding</keyword>
<evidence type="ECO:0000256" key="5">
    <source>
        <dbReference type="ARBA" id="ARBA00022741"/>
    </source>
</evidence>
<evidence type="ECO:0000256" key="2">
    <source>
        <dbReference type="ARBA" id="ARBA00004474"/>
    </source>
</evidence>
<dbReference type="Proteomes" id="UP001157006">
    <property type="component" value="Chromosome 6"/>
</dbReference>
<dbReference type="AlphaFoldDB" id="A0AAV1BBG6"/>
<reference evidence="7 8" key="1">
    <citation type="submission" date="2023-01" db="EMBL/GenBank/DDBJ databases">
        <authorList>
            <person name="Kreplak J."/>
        </authorList>
    </citation>
    <scope>NUCLEOTIDE SEQUENCE [LARGE SCALE GENOMIC DNA]</scope>
</reference>
<name>A0AAV1BBG6_VICFA</name>
<protein>
    <submittedName>
        <fullName evidence="7">Uncharacterized protein</fullName>
    </submittedName>
</protein>
<evidence type="ECO:0000313" key="8">
    <source>
        <dbReference type="Proteomes" id="UP001157006"/>
    </source>
</evidence>
<evidence type="ECO:0000256" key="4">
    <source>
        <dbReference type="ARBA" id="ARBA00022640"/>
    </source>
</evidence>
<accession>A0AAV1BBG6</accession>
<sequence>MRTTCLMKERVTIYSLLPNNKGSCYNYENYERDDIEDLDRKLDRQLKFLSMEDMISSDLMEIYRFYLMLQFELAKEKSHCIIWIPNIHDLDWNELNDLSLSILMNSLSSDSEKEGDSYLYKWYFKLGTSMKKLTILLYLLSCYAGSVAQDLWSLPNLTKNDGITSYRLVENDYDLVHGLLEIEGALLEPSQTGSRFDNDGMALLLRSEPRNPLNMIQNGSSSIVDHKFLYEKYESGFKEEE</sequence>
<evidence type="ECO:0000256" key="3">
    <source>
        <dbReference type="ARBA" id="ARBA00009361"/>
    </source>
</evidence>
<dbReference type="PANTHER" id="PTHR33078">
    <property type="entry name" value="PROTEIN YCF2-RELATED"/>
    <property type="match status" value="1"/>
</dbReference>
<dbReference type="GO" id="GO:0009536">
    <property type="term" value="C:plastid"/>
    <property type="evidence" value="ECO:0007669"/>
    <property type="project" value="UniProtKB-SubCell"/>
</dbReference>
<dbReference type="GO" id="GO:0005524">
    <property type="term" value="F:ATP binding"/>
    <property type="evidence" value="ECO:0007669"/>
    <property type="project" value="UniProtKB-KW"/>
</dbReference>
<evidence type="ECO:0000313" key="7">
    <source>
        <dbReference type="EMBL" id="CAI8619068.1"/>
    </source>
</evidence>
<evidence type="ECO:0000256" key="6">
    <source>
        <dbReference type="ARBA" id="ARBA00022840"/>
    </source>
</evidence>
<proteinExistence type="inferred from homology"/>
<dbReference type="EMBL" id="OX451741">
    <property type="protein sequence ID" value="CAI8619068.1"/>
    <property type="molecule type" value="Genomic_DNA"/>
</dbReference>
<comment type="subcellular location">
    <subcellularLocation>
        <location evidence="2">Plastid</location>
    </subcellularLocation>
</comment>
<gene>
    <name evidence="7" type="ORF">VFH_VI153160</name>
</gene>
<dbReference type="PANTHER" id="PTHR33078:SF100">
    <property type="entry name" value="PROTEIN YCF2"/>
    <property type="match status" value="1"/>
</dbReference>
<comment type="function">
    <text evidence="1">Probable ATPase of unknown function. Its presence in a non-photosynthetic plant (Epifagus virginiana) and experiments in tobacco indicate that it has an essential function which is probably not related to photosynthesis.</text>
</comment>
<keyword evidence="4" id="KW-0934">Plastid</keyword>
<evidence type="ECO:0000256" key="1">
    <source>
        <dbReference type="ARBA" id="ARBA00002329"/>
    </source>
</evidence>
<keyword evidence="8" id="KW-1185">Reference proteome</keyword>
<comment type="similarity">
    <text evidence="3">Belongs to the Ycf2 family.</text>
</comment>
<keyword evidence="6" id="KW-0067">ATP-binding</keyword>
<organism evidence="7 8">
    <name type="scientific">Vicia faba</name>
    <name type="common">Broad bean</name>
    <name type="synonym">Faba vulgaris</name>
    <dbReference type="NCBI Taxonomy" id="3906"/>
    <lineage>
        <taxon>Eukaryota</taxon>
        <taxon>Viridiplantae</taxon>
        <taxon>Streptophyta</taxon>
        <taxon>Embryophyta</taxon>
        <taxon>Tracheophyta</taxon>
        <taxon>Spermatophyta</taxon>
        <taxon>Magnoliopsida</taxon>
        <taxon>eudicotyledons</taxon>
        <taxon>Gunneridae</taxon>
        <taxon>Pentapetalae</taxon>
        <taxon>rosids</taxon>
        <taxon>fabids</taxon>
        <taxon>Fabales</taxon>
        <taxon>Fabaceae</taxon>
        <taxon>Papilionoideae</taxon>
        <taxon>50 kb inversion clade</taxon>
        <taxon>NPAAA clade</taxon>
        <taxon>Hologalegina</taxon>
        <taxon>IRL clade</taxon>
        <taxon>Fabeae</taxon>
        <taxon>Vicia</taxon>
    </lineage>
</organism>